<comment type="caution">
    <text evidence="3">The sequence shown here is derived from an EMBL/GenBank/DDBJ whole genome shotgun (WGS) entry which is preliminary data.</text>
</comment>
<keyword evidence="2" id="KW-1133">Transmembrane helix</keyword>
<protein>
    <recommendedName>
        <fullName evidence="5">Adhesin domain-containing protein</fullName>
    </recommendedName>
</protein>
<feature type="region of interest" description="Disordered" evidence="1">
    <location>
        <begin position="292"/>
        <end position="320"/>
    </location>
</feature>
<dbReference type="AlphaFoldDB" id="A0A4U0UWU6"/>
<organism evidence="3 4">
    <name type="scientific">Friedmanniomyces endolithicus</name>
    <dbReference type="NCBI Taxonomy" id="329885"/>
    <lineage>
        <taxon>Eukaryota</taxon>
        <taxon>Fungi</taxon>
        <taxon>Dikarya</taxon>
        <taxon>Ascomycota</taxon>
        <taxon>Pezizomycotina</taxon>
        <taxon>Dothideomycetes</taxon>
        <taxon>Dothideomycetidae</taxon>
        <taxon>Mycosphaerellales</taxon>
        <taxon>Teratosphaeriaceae</taxon>
        <taxon>Friedmanniomyces</taxon>
    </lineage>
</organism>
<accession>A0A4U0UWU6</accession>
<feature type="compositionally biased region" description="Low complexity" evidence="1">
    <location>
        <begin position="91"/>
        <end position="104"/>
    </location>
</feature>
<feature type="region of interest" description="Disordered" evidence="1">
    <location>
        <begin position="1"/>
        <end position="235"/>
    </location>
</feature>
<keyword evidence="2" id="KW-0472">Membrane</keyword>
<feature type="compositionally biased region" description="Basic and acidic residues" evidence="1">
    <location>
        <begin position="292"/>
        <end position="303"/>
    </location>
</feature>
<evidence type="ECO:0000256" key="1">
    <source>
        <dbReference type="SAM" id="MobiDB-lite"/>
    </source>
</evidence>
<evidence type="ECO:0000313" key="4">
    <source>
        <dbReference type="Proteomes" id="UP000310066"/>
    </source>
</evidence>
<evidence type="ECO:0008006" key="5">
    <source>
        <dbReference type="Google" id="ProtNLM"/>
    </source>
</evidence>
<sequence>MSGSGIYEDEFEGSDHESLYADSPSDGYFTQREIPNETFVEQSSVQAESEAKAREAAENQSASSVAVPPSHSSPCSSIRSPVWSDEYTSLRDAGPAPPDYAAATADRDRGPAPDGQTRSVQTTADGNSRPPTSYGTIDRGGSGDGRPSQSSGRERPLGQRNHPSDPNFPFGPSGSPFGASGSPFGASGSPFGASGSPFGASGSPFGPGGSPFGPSGSPFGVTGQPQSMQDSQDQHEWAGEQLGLLGRTRRSKGWRPRSGRWCRLATLASIALGLVVLVLVVIYAIVARGASREDTPVPRKGDDGNISPNGTEPRPGLEHPHNGVCAFTSFSEATFAFEDSATFTLTEALDSELYTSGGISGSIRISAAPPEQEDDIMVLVSYASTGTWSVDDMDHFCAPGVFELRFAKAEIPGQRRLPNSCMDVVIGLYMKAHVSLDTLNITTKNLDIQTGQSSSGDSDDFAVHKTWAIDHAAFQSHHGSISMTPWSSRETKVHTDSGHVSGRYGLEDLLEIRTHSGQIEIDIAPQPADKAHPAPAVFDAQSHSGGIRVGLISSPAIVERDYQTSVQTYSSSIQGTYIFSSSASFITKSGSIEIDLLPYLNDDALRRAPSVSSSLRTESGSGHTELSLLPPVKHTTAVIKHLRSSHTSASGALELMYPQAWEGAIEGATRSGGITLEGKDVKVYYDGETGTGGRRVVARKGYADSRLEFQSQSGSVKVRVGDL</sequence>
<dbReference type="OrthoDB" id="3539644at2759"/>
<proteinExistence type="predicted"/>
<feature type="compositionally biased region" description="Low complexity" evidence="1">
    <location>
        <begin position="61"/>
        <end position="84"/>
    </location>
</feature>
<dbReference type="Proteomes" id="UP000310066">
    <property type="component" value="Unassembled WGS sequence"/>
</dbReference>
<dbReference type="STRING" id="329885.A0A4U0UWU6"/>
<feature type="compositionally biased region" description="Low complexity" evidence="1">
    <location>
        <begin position="168"/>
        <end position="204"/>
    </location>
</feature>
<dbReference type="EMBL" id="NAJP01000033">
    <property type="protein sequence ID" value="TKA40443.1"/>
    <property type="molecule type" value="Genomic_DNA"/>
</dbReference>
<feature type="compositionally biased region" description="Polar residues" evidence="1">
    <location>
        <begin position="116"/>
        <end position="135"/>
    </location>
</feature>
<feature type="transmembrane region" description="Helical" evidence="2">
    <location>
        <begin position="264"/>
        <end position="286"/>
    </location>
</feature>
<reference evidence="3 4" key="1">
    <citation type="submission" date="2017-03" db="EMBL/GenBank/DDBJ databases">
        <title>Genomes of endolithic fungi from Antarctica.</title>
        <authorList>
            <person name="Coleine C."/>
            <person name="Masonjones S."/>
            <person name="Stajich J.E."/>
        </authorList>
    </citation>
    <scope>NUCLEOTIDE SEQUENCE [LARGE SCALE GENOMIC DNA]</scope>
    <source>
        <strain evidence="3 4">CCFEE 5311</strain>
    </source>
</reference>
<gene>
    <name evidence="3" type="ORF">B0A54_09392</name>
</gene>
<keyword evidence="2" id="KW-0812">Transmembrane</keyword>
<evidence type="ECO:0000313" key="3">
    <source>
        <dbReference type="EMBL" id="TKA40443.1"/>
    </source>
</evidence>
<name>A0A4U0UWU6_9PEZI</name>
<evidence type="ECO:0000256" key="2">
    <source>
        <dbReference type="SAM" id="Phobius"/>
    </source>
</evidence>